<dbReference type="GO" id="GO:0051607">
    <property type="term" value="P:defense response to virus"/>
    <property type="evidence" value="ECO:0007669"/>
    <property type="project" value="UniProtKB-KW"/>
</dbReference>
<dbReference type="PANTHER" id="PTHR35579:SF6">
    <property type="entry name" value="DUF324 DOMAIN-CONTAINING PROTEIN"/>
    <property type="match status" value="1"/>
</dbReference>
<feature type="domain" description="CRISPR type III-associated protein" evidence="2">
    <location>
        <begin position="27"/>
        <end position="198"/>
    </location>
</feature>
<accession>A0A367ZLK2</accession>
<organism evidence="3 4">
    <name type="scientific">Candidatus Ozemobacter sibiricus</name>
    <dbReference type="NCBI Taxonomy" id="2268124"/>
    <lineage>
        <taxon>Bacteria</taxon>
        <taxon>Candidatus Ozemobacteria</taxon>
        <taxon>Candidatus Ozemobacterales</taxon>
        <taxon>Candidatus Ozemobacteraceae</taxon>
        <taxon>Candidatus Ozemobacter</taxon>
    </lineage>
</organism>
<dbReference type="Pfam" id="PF03787">
    <property type="entry name" value="RAMPs"/>
    <property type="match status" value="2"/>
</dbReference>
<protein>
    <submittedName>
        <fullName evidence="3">DUF324 domain-containing protein</fullName>
    </submittedName>
</protein>
<name>A0A367ZLK2_9BACT</name>
<evidence type="ECO:0000256" key="1">
    <source>
        <dbReference type="ARBA" id="ARBA00023118"/>
    </source>
</evidence>
<proteinExistence type="predicted"/>
<dbReference type="CDD" id="cd09726">
    <property type="entry name" value="RAMP_I_III"/>
    <property type="match status" value="2"/>
</dbReference>
<keyword evidence="1" id="KW-0051">Antiviral defense</keyword>
<evidence type="ECO:0000313" key="3">
    <source>
        <dbReference type="EMBL" id="RCK78251.1"/>
    </source>
</evidence>
<dbReference type="Proteomes" id="UP000252355">
    <property type="component" value="Unassembled WGS sequence"/>
</dbReference>
<gene>
    <name evidence="3" type="ORF">OZSIB_1628</name>
</gene>
<sequence>MTTLLQDLAGPGGIRPISARWVVTGQLEVVTVTHLGGGRQDAVDMALLRHPVDRTPMLPGASLAGALRSHLADRLSGYGQPEPPLVARLFGGARGDDQGGQSPLIVYDSFARLPRDVPIEIRDGVAIDAATGTAEAHKKYDAEVLPPGTRFPLRFDLVVPDSAQEQELVDALAAALQGLEAGEIGLGARRSRGWGQIKVDQWLAGRFDLTDAAGWVAWATSDHLEPWRDQPSTGCWSQVEQAIAKAWPRFSRLSQTQRDERRRCRIELALEIPHGLLVRSVPAQPDAPDVVQMRAGGRNVLPGTSLAGVLRQRMAAVARLVRQNQRDAQAWIEDLWGPRLRGTEDPDFSPWGSRVRVRESYLEQATPLRTNRIRLDRFTQGVMHGALFDEEPVFGARLQVGIELRDPRPGELGLLLLTLKDLLTGDLAVGGAGSVGRGLARGSGRLVDEQGTVVSLTFPAPDRDREVLDGFIRAFHAAAPRSPKVGGIR</sequence>
<dbReference type="InterPro" id="IPR052216">
    <property type="entry name" value="CRISPR_Csm3_endoribonuclease"/>
</dbReference>
<reference evidence="3 4" key="1">
    <citation type="submission" date="2018-05" db="EMBL/GenBank/DDBJ databases">
        <title>A metagenomic window into the 2 km-deep terrestrial subsurface aquifer revealed taxonomically and functionally diverse microbial community comprising novel uncultured bacterial lineages.</title>
        <authorList>
            <person name="Kadnikov V.V."/>
            <person name="Mardanov A.V."/>
            <person name="Beletsky A.V."/>
            <person name="Banks D."/>
            <person name="Pimenov N.V."/>
            <person name="Frank Y.A."/>
            <person name="Karnachuk O.V."/>
            <person name="Ravin N.V."/>
        </authorList>
    </citation>
    <scope>NUCLEOTIDE SEQUENCE [LARGE SCALE GENOMIC DNA]</scope>
    <source>
        <strain evidence="3">BY5</strain>
    </source>
</reference>
<dbReference type="InterPro" id="IPR005537">
    <property type="entry name" value="RAMP_III_fam"/>
</dbReference>
<dbReference type="AlphaFoldDB" id="A0A367ZLK2"/>
<dbReference type="EMBL" id="QOQW01000025">
    <property type="protein sequence ID" value="RCK78251.1"/>
    <property type="molecule type" value="Genomic_DNA"/>
</dbReference>
<evidence type="ECO:0000259" key="2">
    <source>
        <dbReference type="Pfam" id="PF03787"/>
    </source>
</evidence>
<comment type="caution">
    <text evidence="3">The sequence shown here is derived from an EMBL/GenBank/DDBJ whole genome shotgun (WGS) entry which is preliminary data.</text>
</comment>
<evidence type="ECO:0000313" key="4">
    <source>
        <dbReference type="Proteomes" id="UP000252355"/>
    </source>
</evidence>
<feature type="domain" description="CRISPR type III-associated protein" evidence="2">
    <location>
        <begin position="295"/>
        <end position="439"/>
    </location>
</feature>
<dbReference type="PANTHER" id="PTHR35579">
    <property type="entry name" value="CRISPR SYSTEM CMS ENDORIBONUCLEASE CSM3"/>
    <property type="match status" value="1"/>
</dbReference>